<organism evidence="2 3">
    <name type="scientific">Tenebrio molitor</name>
    <name type="common">Yellow mealworm beetle</name>
    <dbReference type="NCBI Taxonomy" id="7067"/>
    <lineage>
        <taxon>Eukaryota</taxon>
        <taxon>Metazoa</taxon>
        <taxon>Ecdysozoa</taxon>
        <taxon>Arthropoda</taxon>
        <taxon>Hexapoda</taxon>
        <taxon>Insecta</taxon>
        <taxon>Pterygota</taxon>
        <taxon>Neoptera</taxon>
        <taxon>Endopterygota</taxon>
        <taxon>Coleoptera</taxon>
        <taxon>Polyphaga</taxon>
        <taxon>Cucujiformia</taxon>
        <taxon>Tenebrionidae</taxon>
        <taxon>Tenebrio</taxon>
    </lineage>
</organism>
<evidence type="ECO:0000313" key="3">
    <source>
        <dbReference type="Proteomes" id="UP000719412"/>
    </source>
</evidence>
<evidence type="ECO:0000256" key="1">
    <source>
        <dbReference type="SAM" id="Phobius"/>
    </source>
</evidence>
<keyword evidence="3" id="KW-1185">Reference proteome</keyword>
<reference evidence="2" key="2">
    <citation type="submission" date="2021-08" db="EMBL/GenBank/DDBJ databases">
        <authorList>
            <person name="Eriksson T."/>
        </authorList>
    </citation>
    <scope>NUCLEOTIDE SEQUENCE</scope>
    <source>
        <strain evidence="2">Stoneville</strain>
        <tissue evidence="2">Whole head</tissue>
    </source>
</reference>
<sequence length="238" mass="26277">MQPTIHCNKKPDIEAREKDEINEKKFSINQFIGEFNCMLHWHILTSLTLNYFYDLPEFRVGSTRFPHAPTVLLVRRACRVHNLTGFSLWTLVLRKASSGHYLSRDSPSSPSEAVPSSSSFNLSSSRALNAACAPACVVAFCFSLSFSPRSGLCSSQPPPGLLFFRGLCLGFFFLGLLISRFSFRHPEPFPRPLPRSPLSPAACCKFAAVRLSSRDSPQRISNPFSGCISASGCVPVGQ</sequence>
<reference evidence="2" key="1">
    <citation type="journal article" date="2020" name="J Insects Food Feed">
        <title>The yellow mealworm (Tenebrio molitor) genome: a resource for the emerging insects as food and feed industry.</title>
        <authorList>
            <person name="Eriksson T."/>
            <person name="Andere A."/>
            <person name="Kelstrup H."/>
            <person name="Emery V."/>
            <person name="Picard C."/>
        </authorList>
    </citation>
    <scope>NUCLEOTIDE SEQUENCE</scope>
    <source>
        <strain evidence="2">Stoneville</strain>
        <tissue evidence="2">Whole head</tissue>
    </source>
</reference>
<gene>
    <name evidence="2" type="ORF">GEV33_015464</name>
</gene>
<keyword evidence="1" id="KW-1133">Transmembrane helix</keyword>
<keyword evidence="1" id="KW-0812">Transmembrane</keyword>
<dbReference type="AlphaFoldDB" id="A0A8J6H3I0"/>
<protein>
    <submittedName>
        <fullName evidence="2">Uncharacterized protein</fullName>
    </submittedName>
</protein>
<comment type="caution">
    <text evidence="2">The sequence shown here is derived from an EMBL/GenBank/DDBJ whole genome shotgun (WGS) entry which is preliminary data.</text>
</comment>
<feature type="transmembrane region" description="Helical" evidence="1">
    <location>
        <begin position="127"/>
        <end position="147"/>
    </location>
</feature>
<keyword evidence="1" id="KW-0472">Membrane</keyword>
<dbReference type="Proteomes" id="UP000719412">
    <property type="component" value="Unassembled WGS sequence"/>
</dbReference>
<dbReference type="EMBL" id="JABDTM020030737">
    <property type="protein sequence ID" value="KAH0807326.1"/>
    <property type="molecule type" value="Genomic_DNA"/>
</dbReference>
<proteinExistence type="predicted"/>
<accession>A0A8J6H3I0</accession>
<feature type="transmembrane region" description="Helical" evidence="1">
    <location>
        <begin position="162"/>
        <end position="183"/>
    </location>
</feature>
<name>A0A8J6H3I0_TENMO</name>
<evidence type="ECO:0000313" key="2">
    <source>
        <dbReference type="EMBL" id="KAH0807326.1"/>
    </source>
</evidence>